<comment type="caution">
    <text evidence="2">The sequence shown here is derived from an EMBL/GenBank/DDBJ whole genome shotgun (WGS) entry which is preliminary data.</text>
</comment>
<sequence>MNEIKAEKSGVIKEILVENGQPVEYGEALFIIE</sequence>
<dbReference type="AlphaFoldDB" id="A0A645FXT0"/>
<proteinExistence type="predicted"/>
<dbReference type="EMBL" id="VSSQ01065874">
    <property type="protein sequence ID" value="MPN18522.1"/>
    <property type="molecule type" value="Genomic_DNA"/>
</dbReference>
<accession>A0A645FXT0</accession>
<dbReference type="Gene3D" id="2.40.50.100">
    <property type="match status" value="1"/>
</dbReference>
<feature type="domain" description="Lipoyl-binding" evidence="1">
    <location>
        <begin position="1"/>
        <end position="32"/>
    </location>
</feature>
<evidence type="ECO:0000313" key="2">
    <source>
        <dbReference type="EMBL" id="MPN18522.1"/>
    </source>
</evidence>
<protein>
    <recommendedName>
        <fullName evidence="1">Lipoyl-binding domain-containing protein</fullName>
    </recommendedName>
</protein>
<evidence type="ECO:0000259" key="1">
    <source>
        <dbReference type="Pfam" id="PF00364"/>
    </source>
</evidence>
<organism evidence="2">
    <name type="scientific">bioreactor metagenome</name>
    <dbReference type="NCBI Taxonomy" id="1076179"/>
    <lineage>
        <taxon>unclassified sequences</taxon>
        <taxon>metagenomes</taxon>
        <taxon>ecological metagenomes</taxon>
    </lineage>
</organism>
<dbReference type="InterPro" id="IPR000089">
    <property type="entry name" value="Biotin_lipoyl"/>
</dbReference>
<gene>
    <name evidence="2" type="ORF">SDC9_165882</name>
</gene>
<dbReference type="Pfam" id="PF00364">
    <property type="entry name" value="Biotin_lipoyl"/>
    <property type="match status" value="1"/>
</dbReference>
<name>A0A645FXT0_9ZZZZ</name>
<reference evidence="2" key="1">
    <citation type="submission" date="2019-08" db="EMBL/GenBank/DDBJ databases">
        <authorList>
            <person name="Kucharzyk K."/>
            <person name="Murdoch R.W."/>
            <person name="Higgins S."/>
            <person name="Loffler F."/>
        </authorList>
    </citation>
    <scope>NUCLEOTIDE SEQUENCE</scope>
</reference>
<dbReference type="SUPFAM" id="SSF51230">
    <property type="entry name" value="Single hybrid motif"/>
    <property type="match status" value="1"/>
</dbReference>
<dbReference type="InterPro" id="IPR011053">
    <property type="entry name" value="Single_hybrid_motif"/>
</dbReference>